<name>A0AA49GKX1_9BACT</name>
<evidence type="ECO:0000313" key="1">
    <source>
        <dbReference type="EMBL" id="WKN35644.1"/>
    </source>
</evidence>
<protein>
    <recommendedName>
        <fullName evidence="2">DUF4382 domain-containing protein</fullName>
    </recommendedName>
</protein>
<dbReference type="AlphaFoldDB" id="A0AA49GKX1"/>
<accession>A0AA49GKX1</accession>
<evidence type="ECO:0008006" key="2">
    <source>
        <dbReference type="Google" id="ProtNLM"/>
    </source>
</evidence>
<dbReference type="PROSITE" id="PS51257">
    <property type="entry name" value="PROKAR_LIPOPROTEIN"/>
    <property type="match status" value="1"/>
</dbReference>
<dbReference type="EMBL" id="CP120682">
    <property type="protein sequence ID" value="WKN35644.1"/>
    <property type="molecule type" value="Genomic_DNA"/>
</dbReference>
<sequence length="340" mass="37716">MNQRYIFLAVLTMSFLLGCSREDEDVVDVINPGDYPQLILLDDEGGGELEDSDEISVAITLADRYDPSREELGGGVFPLDENYSVAFHISEAEGFDRLEDFILGAEAFYEIDDCTTSLDNGENLIEAYDPATGSGSVVFPAGVEEIELVFTVNEEFFDDETLNDHRGFRLAISGEEVPQNVAVFSGDFQYEVLDDEAIFGEWELDISNTEQFARFKELFGLINEDVANLTAEAVAGITIEFGYDELEATIALTETETVEECGETEEENVEIEISAGYDELTRDTTEGEIVLEDDVELDNGAEEEFSYEGSFVIEDGVLTLTLSGSFDDEETEEITLNLTR</sequence>
<reference evidence="1" key="2">
    <citation type="journal article" date="2024" name="Antonie Van Leeuwenhoek">
        <title>Roseihalotalea indica gen. nov., sp. nov., a halophilic Bacteroidetes from mesopelagic Southwest Indian Ocean with higher carbohydrate metabolic potential.</title>
        <authorList>
            <person name="Chen B."/>
            <person name="Zhang M."/>
            <person name="Lin D."/>
            <person name="Ye J."/>
            <person name="Tang K."/>
        </authorList>
    </citation>
    <scope>NUCLEOTIDE SEQUENCE</scope>
    <source>
        <strain evidence="1">TK19036</strain>
    </source>
</reference>
<reference evidence="1" key="1">
    <citation type="journal article" date="2023" name="Comput. Struct. Biotechnol. J.">
        <title>Discovery of a novel marine Bacteroidetes with a rich repertoire of carbohydrate-active enzymes.</title>
        <authorList>
            <person name="Chen B."/>
            <person name="Liu G."/>
            <person name="Chen Q."/>
            <person name="Wang H."/>
            <person name="Liu L."/>
            <person name="Tang K."/>
        </authorList>
    </citation>
    <scope>NUCLEOTIDE SEQUENCE</scope>
    <source>
        <strain evidence="1">TK19036</strain>
    </source>
</reference>
<organism evidence="1">
    <name type="scientific">Roseihalotalea indica</name>
    <dbReference type="NCBI Taxonomy" id="2867963"/>
    <lineage>
        <taxon>Bacteria</taxon>
        <taxon>Pseudomonadati</taxon>
        <taxon>Bacteroidota</taxon>
        <taxon>Cytophagia</taxon>
        <taxon>Cytophagales</taxon>
        <taxon>Catalimonadaceae</taxon>
        <taxon>Roseihalotalea</taxon>
    </lineage>
</organism>
<gene>
    <name evidence="1" type="ORF">K4G66_25060</name>
</gene>
<proteinExistence type="predicted"/>